<feature type="region of interest" description="Disordered" evidence="2">
    <location>
        <begin position="1"/>
        <end position="54"/>
    </location>
</feature>
<dbReference type="InterPro" id="IPR010610">
    <property type="entry name" value="EryCIII-like_C"/>
</dbReference>
<evidence type="ECO:0000259" key="3">
    <source>
        <dbReference type="Pfam" id="PF03033"/>
    </source>
</evidence>
<dbReference type="InParanoid" id="A0A4Q1BEW0"/>
<feature type="compositionally biased region" description="Basic and acidic residues" evidence="2">
    <location>
        <begin position="1"/>
        <end position="12"/>
    </location>
</feature>
<protein>
    <submittedName>
        <fullName evidence="5">Uncharacterized protein</fullName>
    </submittedName>
</protein>
<dbReference type="GO" id="GO:0005975">
    <property type="term" value="P:carbohydrate metabolic process"/>
    <property type="evidence" value="ECO:0007669"/>
    <property type="project" value="InterPro"/>
</dbReference>
<dbReference type="Pfam" id="PF03033">
    <property type="entry name" value="Glyco_transf_28"/>
    <property type="match status" value="1"/>
</dbReference>
<proteinExistence type="predicted"/>
<dbReference type="VEuPathDB" id="FungiDB:TREMEDRAFT_25667"/>
<feature type="compositionally biased region" description="Basic and acidic residues" evidence="2">
    <location>
        <begin position="35"/>
        <end position="54"/>
    </location>
</feature>
<name>A0A4Q1BEW0_TREME</name>
<evidence type="ECO:0000313" key="5">
    <source>
        <dbReference type="EMBL" id="RXK35915.1"/>
    </source>
</evidence>
<dbReference type="OrthoDB" id="5835829at2759"/>
<gene>
    <name evidence="5" type="ORF">M231_06835</name>
</gene>
<dbReference type="InterPro" id="IPR002213">
    <property type="entry name" value="UDP_glucos_trans"/>
</dbReference>
<dbReference type="Gene3D" id="3.40.50.2000">
    <property type="entry name" value="Glycogen Phosphorylase B"/>
    <property type="match status" value="2"/>
</dbReference>
<evidence type="ECO:0000256" key="1">
    <source>
        <dbReference type="ARBA" id="ARBA00022679"/>
    </source>
</evidence>
<reference evidence="5 6" key="1">
    <citation type="submission" date="2016-06" db="EMBL/GenBank/DDBJ databases">
        <title>Evolution of pathogenesis and genome organization in the Tremellales.</title>
        <authorList>
            <person name="Cuomo C."/>
            <person name="Litvintseva A."/>
            <person name="Heitman J."/>
            <person name="Chen Y."/>
            <person name="Sun S."/>
            <person name="Springer D."/>
            <person name="Dromer F."/>
            <person name="Young S."/>
            <person name="Zeng Q."/>
            <person name="Chapman S."/>
            <person name="Gujja S."/>
            <person name="Saif S."/>
            <person name="Birren B."/>
        </authorList>
    </citation>
    <scope>NUCLEOTIDE SEQUENCE [LARGE SCALE GENOMIC DNA]</scope>
    <source>
        <strain evidence="5 6">ATCC 28783</strain>
    </source>
</reference>
<feature type="domain" description="Erythromycin biosynthesis protein CIII-like C-terminal" evidence="4">
    <location>
        <begin position="482"/>
        <end position="556"/>
    </location>
</feature>
<feature type="domain" description="Glycosyltransferase family 28 N-terminal" evidence="3">
    <location>
        <begin position="136"/>
        <end position="300"/>
    </location>
</feature>
<dbReference type="EMBL" id="SDIL01000116">
    <property type="protein sequence ID" value="RXK35915.1"/>
    <property type="molecule type" value="Genomic_DNA"/>
</dbReference>
<dbReference type="FunFam" id="3.40.50.2000:FF:000009">
    <property type="entry name" value="Sterol 3-beta-glucosyltransferase UGT80A2"/>
    <property type="match status" value="1"/>
</dbReference>
<comment type="caution">
    <text evidence="5">The sequence shown here is derived from an EMBL/GenBank/DDBJ whole genome shotgun (WGS) entry which is preliminary data.</text>
</comment>
<dbReference type="GO" id="GO:0016906">
    <property type="term" value="F:sterol 3-beta-glucosyltransferase activity"/>
    <property type="evidence" value="ECO:0007669"/>
    <property type="project" value="UniProtKB-ARBA"/>
</dbReference>
<dbReference type="InterPro" id="IPR004276">
    <property type="entry name" value="GlycoTrans_28_N"/>
</dbReference>
<dbReference type="InterPro" id="IPR050426">
    <property type="entry name" value="Glycosyltransferase_28"/>
</dbReference>
<dbReference type="PANTHER" id="PTHR48050:SF13">
    <property type="entry name" value="STEROL 3-BETA-GLUCOSYLTRANSFERASE UGT80A2"/>
    <property type="match status" value="1"/>
</dbReference>
<dbReference type="AlphaFoldDB" id="A0A4Q1BEW0"/>
<evidence type="ECO:0000259" key="4">
    <source>
        <dbReference type="Pfam" id="PF06722"/>
    </source>
</evidence>
<keyword evidence="1" id="KW-0808">Transferase</keyword>
<evidence type="ECO:0000313" key="6">
    <source>
        <dbReference type="Proteomes" id="UP000289152"/>
    </source>
</evidence>
<dbReference type="PANTHER" id="PTHR48050">
    <property type="entry name" value="STEROL 3-BETA-GLUCOSYLTRANSFERASE"/>
    <property type="match status" value="1"/>
</dbReference>
<dbReference type="Pfam" id="PF06722">
    <property type="entry name" value="EryCIII-like_C"/>
    <property type="match status" value="1"/>
</dbReference>
<dbReference type="SUPFAM" id="SSF53756">
    <property type="entry name" value="UDP-Glycosyltransferase/glycogen phosphorylase"/>
    <property type="match status" value="1"/>
</dbReference>
<dbReference type="Proteomes" id="UP000289152">
    <property type="component" value="Unassembled WGS sequence"/>
</dbReference>
<evidence type="ECO:0000256" key="2">
    <source>
        <dbReference type="SAM" id="MobiDB-lite"/>
    </source>
</evidence>
<keyword evidence="6" id="KW-1185">Reference proteome</keyword>
<organism evidence="5 6">
    <name type="scientific">Tremella mesenterica</name>
    <name type="common">Jelly fungus</name>
    <dbReference type="NCBI Taxonomy" id="5217"/>
    <lineage>
        <taxon>Eukaryota</taxon>
        <taxon>Fungi</taxon>
        <taxon>Dikarya</taxon>
        <taxon>Basidiomycota</taxon>
        <taxon>Agaricomycotina</taxon>
        <taxon>Tremellomycetes</taxon>
        <taxon>Tremellales</taxon>
        <taxon>Tremellaceae</taxon>
        <taxon>Tremella</taxon>
    </lineage>
</organism>
<sequence>MRIPPHGERGDFLDQSPPPELSSTQDDGGPTATPDADRSNSSPEEKVESDMKKEGWNKFKKAMLGKIQLDPALDNVDTSQERPSLSSRAALDEEGMIDIWVDVQSALFNLPSEATSPPEMSPIDPHASLDCPPLNIVIFIVGSRGDVQPYLSLALRLIESYSHRVRIATHPDFRDFVLSENKRLRGKKGKDGVDLEGKLEYFDIGGDPKDLMAYMVKNPGLLPAMESLRNGDISSKRRMTATMLDGFWESTHCPDPASGKPFAADAIISNPPAFGHVHIAEALGLPLMMSFTMPWTPTKSFKHPLVNIRQSNAEESMTYWLSYDMADLLTWQGLGDIINAFRTVRLGLEPLSAKTGSRYLQSLQVPWTYCWSEGLIPKPRDWAENVEISGFYFLEGTGQYTPSTELASFLKGGKPPIYIGFGSVVVEDPQALTNTILEAVKTPGVRAIISAGWGGLGGVDVPKDVYILEESVPHDWLFADGRVAAVCHHGGAGTTAIGLRNGLPTIVVPFFGDQRFWGEMIFKAGGGPAPIPHKTLTAENLADAIKFALSSEAQVAARKMGEKIRKEDGEKAGMEAFHRHLPLNKLRCDIDPTKAACWYSKVHCLRLSAESAGILEKEGRLNIKTLEPVRAKEYNKRTPGIASLAFPTGRGPFGGVEQLIWATPRGSVISAAAIPQNVIDRLMDIHHGFASIPGSLGSTSRKNQEVTDFGSGVKQGAMGVWWGWWDGITGLVTEPVEAGKKEGFTGVLKGIGRSWVNVSARPAAGITGAIALPLQGGWTRLRRLVAGRPDLILRQPREETGRLAAKKASSEQRTRVVTRWDQLVKETESRRNFLKVKEKSAQVT</sequence>
<dbReference type="CDD" id="cd03784">
    <property type="entry name" value="GT1_Gtf-like"/>
    <property type="match status" value="1"/>
</dbReference>
<accession>A0A4Q1BEW0</accession>